<feature type="transmembrane region" description="Helical" evidence="1">
    <location>
        <begin position="42"/>
        <end position="60"/>
    </location>
</feature>
<protein>
    <recommendedName>
        <fullName evidence="4">AmpE protein</fullName>
    </recommendedName>
</protein>
<proteinExistence type="predicted"/>
<accession>A0A918KMI4</accession>
<keyword evidence="1" id="KW-1133">Transmembrane helix</keyword>
<comment type="caution">
    <text evidence="2">The sequence shown here is derived from an EMBL/GenBank/DDBJ whole genome shotgun (WGS) entry which is preliminary data.</text>
</comment>
<keyword evidence="1" id="KW-0812">Transmembrane</keyword>
<gene>
    <name evidence="2" type="ORF">GCM10007392_41310</name>
</gene>
<dbReference type="RefSeq" id="WP_189612309.1">
    <property type="nucleotide sequence ID" value="NZ_BMXR01000013.1"/>
</dbReference>
<feature type="transmembrane region" description="Helical" evidence="1">
    <location>
        <begin position="192"/>
        <end position="213"/>
    </location>
</feature>
<sequence>MTFLAALLAWLVSLSVTSDRLPGAEPVQEAVHRVVRRLGGSIWVFLAVLFVPALVLAAVLAWFDLWIVTFLVSLGVLLLAFGPADQVDQLRVYRDYQAEGAADQAYRLAVERLGMPEGLYEQGPHEMDQAVKHGLAYLLFQRFFVTLFWFVAFGAPGVVLVSLLMMIQPVFRAEAAGPLAVQMRHAINWIPVRLLTLSLALVGNFAQSFAIWVRRVRDFDHTDQNLLASSVRAALPGEPGAQHPEDLLLLMRRAQILWLVVLALFTIFAW</sequence>
<dbReference type="GO" id="GO:0005886">
    <property type="term" value="C:plasma membrane"/>
    <property type="evidence" value="ECO:0007669"/>
    <property type="project" value="TreeGrafter"/>
</dbReference>
<dbReference type="AlphaFoldDB" id="A0A918KMI4"/>
<dbReference type="InterPro" id="IPR052966">
    <property type="entry name" value="Beta-lactamase_Reg"/>
</dbReference>
<reference evidence="2" key="1">
    <citation type="journal article" date="2014" name="Int. J. Syst. Evol. Microbiol.">
        <title>Complete genome sequence of Corynebacterium casei LMG S-19264T (=DSM 44701T), isolated from a smear-ripened cheese.</title>
        <authorList>
            <consortium name="US DOE Joint Genome Institute (JGI-PGF)"/>
            <person name="Walter F."/>
            <person name="Albersmeier A."/>
            <person name="Kalinowski J."/>
            <person name="Ruckert C."/>
        </authorList>
    </citation>
    <scope>NUCLEOTIDE SEQUENCE</scope>
    <source>
        <strain evidence="2">KCTC 22169</strain>
    </source>
</reference>
<evidence type="ECO:0000256" key="1">
    <source>
        <dbReference type="SAM" id="Phobius"/>
    </source>
</evidence>
<feature type="transmembrane region" description="Helical" evidence="1">
    <location>
        <begin position="65"/>
        <end position="84"/>
    </location>
</feature>
<dbReference type="GO" id="GO:0046677">
    <property type="term" value="P:response to antibiotic"/>
    <property type="evidence" value="ECO:0007669"/>
    <property type="project" value="TreeGrafter"/>
</dbReference>
<dbReference type="Pfam" id="PF17113">
    <property type="entry name" value="AmpE"/>
    <property type="match status" value="1"/>
</dbReference>
<feature type="transmembrane region" description="Helical" evidence="1">
    <location>
        <begin position="147"/>
        <end position="171"/>
    </location>
</feature>
<evidence type="ECO:0000313" key="2">
    <source>
        <dbReference type="EMBL" id="GGX69465.1"/>
    </source>
</evidence>
<evidence type="ECO:0000313" key="3">
    <source>
        <dbReference type="Proteomes" id="UP000626148"/>
    </source>
</evidence>
<name>A0A918KMI4_9GAMM</name>
<reference evidence="2" key="2">
    <citation type="submission" date="2020-09" db="EMBL/GenBank/DDBJ databases">
        <authorList>
            <person name="Sun Q."/>
            <person name="Kim S."/>
        </authorList>
    </citation>
    <scope>NUCLEOTIDE SEQUENCE</scope>
    <source>
        <strain evidence="2">KCTC 22169</strain>
    </source>
</reference>
<evidence type="ECO:0008006" key="4">
    <source>
        <dbReference type="Google" id="ProtNLM"/>
    </source>
</evidence>
<dbReference type="PANTHER" id="PTHR38684:SF1">
    <property type="entry name" value="PROTEIN AMPE"/>
    <property type="match status" value="1"/>
</dbReference>
<dbReference type="PANTHER" id="PTHR38684">
    <property type="entry name" value="PROTEIN AMPE"/>
    <property type="match status" value="1"/>
</dbReference>
<dbReference type="Proteomes" id="UP000626148">
    <property type="component" value="Unassembled WGS sequence"/>
</dbReference>
<keyword evidence="3" id="KW-1185">Reference proteome</keyword>
<dbReference type="InterPro" id="IPR031347">
    <property type="entry name" value="AmpE"/>
</dbReference>
<dbReference type="EMBL" id="BMXR01000013">
    <property type="protein sequence ID" value="GGX69465.1"/>
    <property type="molecule type" value="Genomic_DNA"/>
</dbReference>
<organism evidence="2 3">
    <name type="scientific">Saccharospirillum salsuginis</name>
    <dbReference type="NCBI Taxonomy" id="418750"/>
    <lineage>
        <taxon>Bacteria</taxon>
        <taxon>Pseudomonadati</taxon>
        <taxon>Pseudomonadota</taxon>
        <taxon>Gammaproteobacteria</taxon>
        <taxon>Oceanospirillales</taxon>
        <taxon>Saccharospirillaceae</taxon>
        <taxon>Saccharospirillum</taxon>
    </lineage>
</organism>
<keyword evidence="1" id="KW-0472">Membrane</keyword>